<dbReference type="Gene3D" id="1.10.510.10">
    <property type="entry name" value="Transferase(Phosphotransferase) domain 1"/>
    <property type="match status" value="1"/>
</dbReference>
<evidence type="ECO:0000313" key="9">
    <source>
        <dbReference type="Proteomes" id="UP000515129"/>
    </source>
</evidence>
<feature type="compositionally biased region" description="Polar residues" evidence="7">
    <location>
        <begin position="245"/>
        <end position="265"/>
    </location>
</feature>
<proteinExistence type="inferred from homology"/>
<dbReference type="Gene3D" id="3.30.200.20">
    <property type="entry name" value="Phosphorylase Kinase, domain 1"/>
    <property type="match status" value="1"/>
</dbReference>
<dbReference type="InterPro" id="IPR017441">
    <property type="entry name" value="Protein_kinase_ATP_BS"/>
</dbReference>
<dbReference type="PANTHER" id="PTHR47078:SF1">
    <property type="entry name" value="CYTOSKELETON-ASSOCIATED PROTEIN 2-LIKE"/>
    <property type="match status" value="1"/>
</dbReference>
<dbReference type="GO" id="GO:0005524">
    <property type="term" value="F:ATP binding"/>
    <property type="evidence" value="ECO:0007669"/>
    <property type="project" value="UniProtKB-UniRule"/>
</dbReference>
<evidence type="ECO:0000313" key="10">
    <source>
        <dbReference type="RefSeq" id="XP_026052485.1"/>
    </source>
</evidence>
<dbReference type="GO" id="GO:0000922">
    <property type="term" value="C:spindle pole"/>
    <property type="evidence" value="ECO:0007669"/>
    <property type="project" value="UniProtKB-SubCell"/>
</dbReference>
<comment type="subcellular location">
    <subcellularLocation>
        <location evidence="1">Cytoplasm</location>
        <location evidence="1">Cytoskeleton</location>
        <location evidence="1">Spindle pole</location>
    </subcellularLocation>
</comment>
<dbReference type="FunFam" id="1.10.510.10:FF:000148">
    <property type="entry name" value="Serine/threonine-protein kinase Nek7"/>
    <property type="match status" value="1"/>
</dbReference>
<dbReference type="GeneID" id="113038905"/>
<dbReference type="KEGG" id="caua:113038905"/>
<dbReference type="PROSITE" id="PS00107">
    <property type="entry name" value="PROTEIN_KINASE_ATP"/>
    <property type="match status" value="1"/>
</dbReference>
<reference evidence="10" key="1">
    <citation type="submission" date="2025-08" db="UniProtKB">
        <authorList>
            <consortium name="RefSeq"/>
        </authorList>
    </citation>
    <scope>IDENTIFICATION</scope>
    <source>
        <strain evidence="10">Wakin</strain>
        <tissue evidence="10">Muscle</tissue>
    </source>
</reference>
<dbReference type="GO" id="GO:0004672">
    <property type="term" value="F:protein kinase activity"/>
    <property type="evidence" value="ECO:0007669"/>
    <property type="project" value="InterPro"/>
</dbReference>
<feature type="domain" description="Protein kinase" evidence="8">
    <location>
        <begin position="650"/>
        <end position="914"/>
    </location>
</feature>
<dbReference type="RefSeq" id="XP_026052485.1">
    <property type="nucleotide sequence ID" value="XM_026196700.1"/>
</dbReference>
<dbReference type="Pfam" id="PF15297">
    <property type="entry name" value="CKAP2_C"/>
    <property type="match status" value="2"/>
</dbReference>
<evidence type="ECO:0000256" key="5">
    <source>
        <dbReference type="ARBA" id="ARBA00023212"/>
    </source>
</evidence>
<dbReference type="Proteomes" id="UP000515129">
    <property type="component" value="Chromosome 21"/>
</dbReference>
<feature type="region of interest" description="Disordered" evidence="7">
    <location>
        <begin position="28"/>
        <end position="369"/>
    </location>
</feature>
<dbReference type="OrthoDB" id="6288182at2759"/>
<feature type="compositionally biased region" description="Basic and acidic residues" evidence="7">
    <location>
        <begin position="40"/>
        <end position="53"/>
    </location>
</feature>
<accession>A0A6P6IXH3</accession>
<dbReference type="GO" id="GO:0005813">
    <property type="term" value="C:centrosome"/>
    <property type="evidence" value="ECO:0007669"/>
    <property type="project" value="TreeGrafter"/>
</dbReference>
<feature type="compositionally biased region" description="Polar residues" evidence="7">
    <location>
        <begin position="170"/>
        <end position="179"/>
    </location>
</feature>
<dbReference type="Pfam" id="PF00069">
    <property type="entry name" value="Pkinase"/>
    <property type="match status" value="1"/>
</dbReference>
<evidence type="ECO:0000256" key="1">
    <source>
        <dbReference type="ARBA" id="ARBA00004647"/>
    </source>
</evidence>
<keyword evidence="6" id="KW-0547">Nucleotide-binding</keyword>
<keyword evidence="6" id="KW-0067">ATP-binding</keyword>
<evidence type="ECO:0000256" key="4">
    <source>
        <dbReference type="ARBA" id="ARBA00022553"/>
    </source>
</evidence>
<dbReference type="SUPFAM" id="SSF56112">
    <property type="entry name" value="Protein kinase-like (PK-like)"/>
    <property type="match status" value="1"/>
</dbReference>
<dbReference type="FunFam" id="3.30.200.20:FF:000204">
    <property type="entry name" value="Serine/threonine-protein kinase Nek7"/>
    <property type="match status" value="1"/>
</dbReference>
<evidence type="ECO:0000256" key="6">
    <source>
        <dbReference type="PROSITE-ProRule" id="PRU10141"/>
    </source>
</evidence>
<keyword evidence="3" id="KW-0963">Cytoplasm</keyword>
<dbReference type="GO" id="GO:0005829">
    <property type="term" value="C:cytosol"/>
    <property type="evidence" value="ECO:0007669"/>
    <property type="project" value="TreeGrafter"/>
</dbReference>
<feature type="compositionally biased region" description="Polar residues" evidence="7">
    <location>
        <begin position="139"/>
        <end position="160"/>
    </location>
</feature>
<keyword evidence="4" id="KW-0597">Phosphoprotein</keyword>
<dbReference type="InterPro" id="IPR000719">
    <property type="entry name" value="Prot_kinase_dom"/>
</dbReference>
<evidence type="ECO:0000256" key="2">
    <source>
        <dbReference type="ARBA" id="ARBA00009468"/>
    </source>
</evidence>
<evidence type="ECO:0000256" key="3">
    <source>
        <dbReference type="ARBA" id="ARBA00022490"/>
    </source>
</evidence>
<protein>
    <submittedName>
        <fullName evidence="10">Cytoskeleton-associated protein 2-like isoform X1</fullName>
    </submittedName>
</protein>
<dbReference type="GO" id="GO:0072686">
    <property type="term" value="C:mitotic spindle"/>
    <property type="evidence" value="ECO:0007669"/>
    <property type="project" value="TreeGrafter"/>
</dbReference>
<feature type="binding site" evidence="6">
    <location>
        <position position="679"/>
    </location>
    <ligand>
        <name>ATP</name>
        <dbReference type="ChEBI" id="CHEBI:30616"/>
    </ligand>
</feature>
<feature type="compositionally biased region" description="Polar residues" evidence="7">
    <location>
        <begin position="119"/>
        <end position="132"/>
    </location>
</feature>
<evidence type="ECO:0000256" key="7">
    <source>
        <dbReference type="SAM" id="MobiDB-lite"/>
    </source>
</evidence>
<name>A0A6P6IXH3_CARAU</name>
<keyword evidence="5" id="KW-0206">Cytoskeleton</keyword>
<dbReference type="PANTHER" id="PTHR47078">
    <property type="entry name" value="CYTOSKELETON-ASSOCIATED PROTEIN 2-LIKE"/>
    <property type="match status" value="1"/>
</dbReference>
<organism evidence="9 10">
    <name type="scientific">Carassius auratus</name>
    <name type="common">Goldfish</name>
    <dbReference type="NCBI Taxonomy" id="7957"/>
    <lineage>
        <taxon>Eukaryota</taxon>
        <taxon>Metazoa</taxon>
        <taxon>Chordata</taxon>
        <taxon>Craniata</taxon>
        <taxon>Vertebrata</taxon>
        <taxon>Euteleostomi</taxon>
        <taxon>Actinopterygii</taxon>
        <taxon>Neopterygii</taxon>
        <taxon>Teleostei</taxon>
        <taxon>Ostariophysi</taxon>
        <taxon>Cypriniformes</taxon>
        <taxon>Cyprinidae</taxon>
        <taxon>Cyprininae</taxon>
        <taxon>Carassius</taxon>
    </lineage>
</organism>
<dbReference type="PROSITE" id="PS50011">
    <property type="entry name" value="PROTEIN_KINASE_DOM"/>
    <property type="match status" value="1"/>
</dbReference>
<feature type="compositionally biased region" description="Polar residues" evidence="7">
    <location>
        <begin position="97"/>
        <end position="109"/>
    </location>
</feature>
<comment type="similarity">
    <text evidence="2">Belongs to the CKAP2 family.</text>
</comment>
<feature type="compositionally biased region" description="Low complexity" evidence="7">
    <location>
        <begin position="206"/>
        <end position="222"/>
    </location>
</feature>
<dbReference type="InterPro" id="IPR011009">
    <property type="entry name" value="Kinase-like_dom_sf"/>
</dbReference>
<dbReference type="InterPro" id="IPR052855">
    <property type="entry name" value="CKAP2-like"/>
</dbReference>
<dbReference type="AlphaFoldDB" id="A0A6P6IXH3"/>
<feature type="compositionally biased region" description="Polar residues" evidence="7">
    <location>
        <begin position="224"/>
        <end position="235"/>
    </location>
</feature>
<gene>
    <name evidence="10" type="primary">LOC113038905</name>
</gene>
<keyword evidence="9" id="KW-1185">Reference proteome</keyword>
<sequence length="917" mass="102122">MEAVTDEDASKLSKIELRKQKLAEYLAAKGRLKAPNPKPYLKEKKHAEDEQKSKTVTTAEGKENRGIRGTNTKEVMASEEGDKNTSSKKGLGISSLAKAQTQPSSNSHNAVREGLRVLKTQSNKTASLQTQKPAAPFKTTRSQSLQSVQPKAQTASQSHSAKTRKPSLVSICNPSQSGRGVSVPRFTDQSRTVQSTRPSAKKLPETSVKSSSAASSTTQRATKVQGNGVSKTQVKPTERPRSLSAVHTRSSQSNQKPNPSTNTSDVNRRKNTFSVDATKPKSNQATRASAASTLSKPAAREAAAVSRNKGTSTADSTRPAGRSSRSCVQIDKPADQLQTPKSRRCPSAQGVRTAPLDDGQKKPTAAQEDRLRKLQEWRESRSITYKRPPMPVRVVRRKTVSTLPQPYWTSIENEDEVHDIVFAVDRSLDDCIELLQQGFPAERVRDVLSRVPMAQKFAKYWICQARLMEREGSPELLAMFQEAIRVVREPVDELRSVVFEILKKRQIQGSSLTPEETGVCDEEDGDDIIHTPKPISALISGARGDSSVVKYKITATPGGKRGQRGAEAGRVDGHEIRFFTPVRRSVRIERSAQRYPTALREHEPCVTSLCELAAGLGLGLECHYGAEQPSRSESKLHSAGYGFYSLMSNFRIEKKIGRGHFSEVYKATCLLDNQQVALKKVDFWEMMDAKARQDCIKEIDSLKQLNHPNIIKYLDSFIEGNELNIVLELAGAGDLSQMIKYFKKKRKLISERAIWKYFVQLCSALEHMHSRGVRHRHIKPANVFITATGEVKLGDLGLDRFFSSRSAGPSFVGNPYYMSPERIHDTAYNFKSHIWSLGCLLYEMAALQSPFYSDKMNLLSLCHKIEQCDYPPLPSEHYSQKLRDLVSMCLNPDPDQRPDISFVLQFAKQMHDPARPA</sequence>
<evidence type="ECO:0000259" key="8">
    <source>
        <dbReference type="PROSITE" id="PS50011"/>
    </source>
</evidence>
<feature type="compositionally biased region" description="Polar residues" evidence="7">
    <location>
        <begin position="187"/>
        <end position="198"/>
    </location>
</feature>
<dbReference type="InterPro" id="IPR029197">
    <property type="entry name" value="CKAP2_C"/>
</dbReference>
<feature type="compositionally biased region" description="Polar residues" evidence="7">
    <location>
        <begin position="272"/>
        <end position="295"/>
    </location>
</feature>